<keyword evidence="3" id="KW-0472">Membrane</keyword>
<keyword evidence="3" id="KW-1133">Transmembrane helix</keyword>
<comment type="similarity">
    <text evidence="1">Belongs to the ARG7 family.</text>
</comment>
<accession>B9FQR6</accession>
<name>B9FQR6_ORYSJ</name>
<evidence type="ECO:0000256" key="1">
    <source>
        <dbReference type="ARBA" id="ARBA00006974"/>
    </source>
</evidence>
<gene>
    <name evidence="4" type="ORF">OsJ_22539</name>
</gene>
<dbReference type="PANTHER" id="PTHR31374">
    <property type="entry name" value="AUXIN-INDUCED PROTEIN-LIKE-RELATED"/>
    <property type="match status" value="1"/>
</dbReference>
<evidence type="ECO:0000256" key="2">
    <source>
        <dbReference type="SAM" id="MobiDB-lite"/>
    </source>
</evidence>
<sequence>MEDHQGGGVGRASNKIRDIVRLQQLLKRWKKLATMAPGGRSGVPKGSFAVYVGEEMRRFVIPTEYLGHWAFERLLRDAEEEFGFRHQGRPPDPLRRRRLRGHPPPRRRRQRQRQGQGRRRRHVLLLLRHRDLVQMMMINTISPFVCACVFSSLSFLAFVRSFSLSFFAATFFLLKKGEEVGCNAMQCNRLRVRDSN</sequence>
<dbReference type="Pfam" id="PF02519">
    <property type="entry name" value="Auxin_inducible"/>
    <property type="match status" value="1"/>
</dbReference>
<dbReference type="AlphaFoldDB" id="B9FQR6"/>
<evidence type="ECO:0000313" key="4">
    <source>
        <dbReference type="EMBL" id="EEE66308.1"/>
    </source>
</evidence>
<feature type="compositionally biased region" description="Basic residues" evidence="2">
    <location>
        <begin position="95"/>
        <end position="118"/>
    </location>
</feature>
<feature type="region of interest" description="Disordered" evidence="2">
    <location>
        <begin position="84"/>
        <end position="118"/>
    </location>
</feature>
<dbReference type="Proteomes" id="UP000007752">
    <property type="component" value="Chromosome 6"/>
</dbReference>
<reference evidence="4" key="2">
    <citation type="submission" date="2008-12" db="EMBL/GenBank/DDBJ databases">
        <title>Improved gene annotation of the rice (Oryza sativa) genomes.</title>
        <authorList>
            <person name="Wang J."/>
            <person name="Li R."/>
            <person name="Fan W."/>
            <person name="Huang Q."/>
            <person name="Zhang J."/>
            <person name="Zhou Y."/>
            <person name="Hu Y."/>
            <person name="Zi S."/>
            <person name="Li J."/>
            <person name="Ni P."/>
            <person name="Zheng H."/>
            <person name="Zhang Y."/>
            <person name="Zhao M."/>
            <person name="Hao Q."/>
            <person name="McDermott J."/>
            <person name="Samudrala R."/>
            <person name="Kristiansen K."/>
            <person name="Wong G.K.-S."/>
        </authorList>
    </citation>
    <scope>NUCLEOTIDE SEQUENCE</scope>
</reference>
<proteinExistence type="inferred from homology"/>
<evidence type="ECO:0000256" key="3">
    <source>
        <dbReference type="SAM" id="Phobius"/>
    </source>
</evidence>
<dbReference type="InterPro" id="IPR003676">
    <property type="entry name" value="SAUR_fam"/>
</dbReference>
<organism evidence="4">
    <name type="scientific">Oryza sativa subsp. japonica</name>
    <name type="common">Rice</name>
    <dbReference type="NCBI Taxonomy" id="39947"/>
    <lineage>
        <taxon>Eukaryota</taxon>
        <taxon>Viridiplantae</taxon>
        <taxon>Streptophyta</taxon>
        <taxon>Embryophyta</taxon>
        <taxon>Tracheophyta</taxon>
        <taxon>Spermatophyta</taxon>
        <taxon>Magnoliopsida</taxon>
        <taxon>Liliopsida</taxon>
        <taxon>Poales</taxon>
        <taxon>Poaceae</taxon>
        <taxon>BOP clade</taxon>
        <taxon>Oryzoideae</taxon>
        <taxon>Oryzeae</taxon>
        <taxon>Oryzinae</taxon>
        <taxon>Oryza</taxon>
        <taxon>Oryza sativa</taxon>
    </lineage>
</organism>
<dbReference type="PANTHER" id="PTHR31374:SF113">
    <property type="entry name" value="OS06G0701900 PROTEIN"/>
    <property type="match status" value="1"/>
</dbReference>
<protein>
    <submittedName>
        <fullName evidence="4">Uncharacterized protein</fullName>
    </submittedName>
</protein>
<dbReference type="GO" id="GO:0009733">
    <property type="term" value="P:response to auxin"/>
    <property type="evidence" value="ECO:0007669"/>
    <property type="project" value="InterPro"/>
</dbReference>
<feature type="transmembrane region" description="Helical" evidence="3">
    <location>
        <begin position="136"/>
        <end position="159"/>
    </location>
</feature>
<reference evidence="4" key="1">
    <citation type="journal article" date="2005" name="PLoS Biol.">
        <title>The genomes of Oryza sativa: a history of duplications.</title>
        <authorList>
            <person name="Yu J."/>
            <person name="Wang J."/>
            <person name="Lin W."/>
            <person name="Li S."/>
            <person name="Li H."/>
            <person name="Zhou J."/>
            <person name="Ni P."/>
            <person name="Dong W."/>
            <person name="Hu S."/>
            <person name="Zeng C."/>
            <person name="Zhang J."/>
            <person name="Zhang Y."/>
            <person name="Li R."/>
            <person name="Xu Z."/>
            <person name="Li S."/>
            <person name="Li X."/>
            <person name="Zheng H."/>
            <person name="Cong L."/>
            <person name="Lin L."/>
            <person name="Yin J."/>
            <person name="Geng J."/>
            <person name="Li G."/>
            <person name="Shi J."/>
            <person name="Liu J."/>
            <person name="Lv H."/>
            <person name="Li J."/>
            <person name="Wang J."/>
            <person name="Deng Y."/>
            <person name="Ran L."/>
            <person name="Shi X."/>
            <person name="Wang X."/>
            <person name="Wu Q."/>
            <person name="Li C."/>
            <person name="Ren X."/>
            <person name="Wang J."/>
            <person name="Wang X."/>
            <person name="Li D."/>
            <person name="Liu D."/>
            <person name="Zhang X."/>
            <person name="Ji Z."/>
            <person name="Zhao W."/>
            <person name="Sun Y."/>
            <person name="Zhang Z."/>
            <person name="Bao J."/>
            <person name="Han Y."/>
            <person name="Dong L."/>
            <person name="Ji J."/>
            <person name="Chen P."/>
            <person name="Wu S."/>
            <person name="Liu J."/>
            <person name="Xiao Y."/>
            <person name="Bu D."/>
            <person name="Tan J."/>
            <person name="Yang L."/>
            <person name="Ye C."/>
            <person name="Zhang J."/>
            <person name="Xu J."/>
            <person name="Zhou Y."/>
            <person name="Yu Y."/>
            <person name="Zhang B."/>
            <person name="Zhuang S."/>
            <person name="Wei H."/>
            <person name="Liu B."/>
            <person name="Lei M."/>
            <person name="Yu H."/>
            <person name="Li Y."/>
            <person name="Xu H."/>
            <person name="Wei S."/>
            <person name="He X."/>
            <person name="Fang L."/>
            <person name="Zhang Z."/>
            <person name="Zhang Y."/>
            <person name="Huang X."/>
            <person name="Su Z."/>
            <person name="Tong W."/>
            <person name="Li J."/>
            <person name="Tong Z."/>
            <person name="Li S."/>
            <person name="Ye J."/>
            <person name="Wang L."/>
            <person name="Fang L."/>
            <person name="Lei T."/>
            <person name="Chen C."/>
            <person name="Chen H."/>
            <person name="Xu Z."/>
            <person name="Li H."/>
            <person name="Huang H."/>
            <person name="Zhang F."/>
            <person name="Xu H."/>
            <person name="Li N."/>
            <person name="Zhao C."/>
            <person name="Li S."/>
            <person name="Dong L."/>
            <person name="Huang Y."/>
            <person name="Li L."/>
            <person name="Xi Y."/>
            <person name="Qi Q."/>
            <person name="Li W."/>
            <person name="Zhang B."/>
            <person name="Hu W."/>
            <person name="Zhang Y."/>
            <person name="Tian X."/>
            <person name="Jiao Y."/>
            <person name="Liang X."/>
            <person name="Jin J."/>
            <person name="Gao L."/>
            <person name="Zheng W."/>
            <person name="Hao B."/>
            <person name="Liu S."/>
            <person name="Wang W."/>
            <person name="Yuan L."/>
            <person name="Cao M."/>
            <person name="McDermott J."/>
            <person name="Samudrala R."/>
            <person name="Wang J."/>
            <person name="Wong G.K."/>
            <person name="Yang H."/>
        </authorList>
    </citation>
    <scope>NUCLEOTIDE SEQUENCE [LARGE SCALE GENOMIC DNA]</scope>
</reference>
<keyword evidence="3" id="KW-0812">Transmembrane</keyword>
<dbReference type="EMBL" id="CM000143">
    <property type="protein sequence ID" value="EEE66308.1"/>
    <property type="molecule type" value="Genomic_DNA"/>
</dbReference>